<dbReference type="PIRSF" id="PIRSF011489">
    <property type="entry name" value="DUF479"/>
    <property type="match status" value="1"/>
</dbReference>
<dbReference type="AlphaFoldDB" id="A0A1I6NP60"/>
<evidence type="ECO:0000313" key="4">
    <source>
        <dbReference type="EMBL" id="SFS29695.1"/>
    </source>
</evidence>
<dbReference type="GO" id="GO:0006633">
    <property type="term" value="P:fatty acid biosynthetic process"/>
    <property type="evidence" value="ECO:0007669"/>
    <property type="project" value="InterPro"/>
</dbReference>
<evidence type="ECO:0000256" key="3">
    <source>
        <dbReference type="ARBA" id="ARBA00023098"/>
    </source>
</evidence>
<keyword evidence="2" id="KW-0378">Hydrolase</keyword>
<evidence type="ECO:0000256" key="1">
    <source>
        <dbReference type="ARBA" id="ARBA00022516"/>
    </source>
</evidence>
<dbReference type="STRING" id="593133.SAMN04488006_0241"/>
<dbReference type="Proteomes" id="UP000199312">
    <property type="component" value="Unassembled WGS sequence"/>
</dbReference>
<keyword evidence="5" id="KW-1185">Reference proteome</keyword>
<accession>A0A1I6NP60</accession>
<sequence length="197" mass="23285">MNFLAHLYLSKSNENILIGNFIADAVKGKKFNNYPKEIKAGILLHREIDNYTDNHPIVKISKRRLNERYRHYNGVIIDILYDHFLAKNWYKYSEIPLKVYAKNIYAFLKQNNHQLPLRAQNMLPHMIEYNWLVSYASIEGIAKVLAGMNRRTKGISKMDLAVEDLQIHYLELEKDFTVFFEDLIDFTNKKTKFLLAQ</sequence>
<dbReference type="EMBL" id="FOZP01000001">
    <property type="protein sequence ID" value="SFS29695.1"/>
    <property type="molecule type" value="Genomic_DNA"/>
</dbReference>
<protein>
    <submittedName>
        <fullName evidence="4">Acyl carrier protein phosphodiesterase</fullName>
    </submittedName>
</protein>
<evidence type="ECO:0000313" key="5">
    <source>
        <dbReference type="Proteomes" id="UP000199312"/>
    </source>
</evidence>
<name>A0A1I6NP60_9FLAO</name>
<dbReference type="RefSeq" id="WP_090221653.1">
    <property type="nucleotide sequence ID" value="NZ_FOZP01000001.1"/>
</dbReference>
<gene>
    <name evidence="4" type="ORF">SAMN04488006_0241</name>
</gene>
<dbReference type="InterPro" id="IPR007431">
    <property type="entry name" value="ACP_PD"/>
</dbReference>
<dbReference type="GO" id="GO:0008770">
    <property type="term" value="F:[acyl-carrier-protein] phosphodiesterase activity"/>
    <property type="evidence" value="ECO:0007669"/>
    <property type="project" value="InterPro"/>
</dbReference>
<reference evidence="5" key="1">
    <citation type="submission" date="2016-10" db="EMBL/GenBank/DDBJ databases">
        <authorList>
            <person name="Varghese N."/>
            <person name="Submissions S."/>
        </authorList>
    </citation>
    <scope>NUCLEOTIDE SEQUENCE [LARGE SCALE GENOMIC DNA]</scope>
    <source>
        <strain evidence="5">DSM 24450</strain>
    </source>
</reference>
<dbReference type="Pfam" id="PF04336">
    <property type="entry name" value="ACP_PD"/>
    <property type="match status" value="1"/>
</dbReference>
<keyword evidence="3" id="KW-0443">Lipid metabolism</keyword>
<dbReference type="OrthoDB" id="8442777at2"/>
<organism evidence="4 5">
    <name type="scientific">Lutibacter maritimus</name>
    <dbReference type="NCBI Taxonomy" id="593133"/>
    <lineage>
        <taxon>Bacteria</taxon>
        <taxon>Pseudomonadati</taxon>
        <taxon>Bacteroidota</taxon>
        <taxon>Flavobacteriia</taxon>
        <taxon>Flavobacteriales</taxon>
        <taxon>Flavobacteriaceae</taxon>
        <taxon>Lutibacter</taxon>
    </lineage>
</organism>
<dbReference type="PANTHER" id="PTHR38764:SF1">
    <property type="entry name" value="ACYL CARRIER PROTEIN PHOSPHODIESTERASE"/>
    <property type="match status" value="1"/>
</dbReference>
<keyword evidence="1" id="KW-0444">Lipid biosynthesis</keyword>
<dbReference type="PANTHER" id="PTHR38764">
    <property type="entry name" value="ACYL CARRIER PROTEIN PHOSPHODIESTERASE"/>
    <property type="match status" value="1"/>
</dbReference>
<proteinExistence type="predicted"/>
<evidence type="ECO:0000256" key="2">
    <source>
        <dbReference type="ARBA" id="ARBA00022801"/>
    </source>
</evidence>